<name>A0A5N5XDV2_9EURO</name>
<dbReference type="Proteomes" id="UP000326565">
    <property type="component" value="Unassembled WGS sequence"/>
</dbReference>
<keyword evidence="1" id="KW-0472">Membrane</keyword>
<keyword evidence="3" id="KW-1185">Reference proteome</keyword>
<keyword evidence="1" id="KW-0812">Transmembrane</keyword>
<keyword evidence="1" id="KW-1133">Transmembrane helix</keyword>
<reference evidence="2 3" key="1">
    <citation type="submission" date="2019-04" db="EMBL/GenBank/DDBJ databases">
        <title>Friends and foes A comparative genomics study of 23 Aspergillus species from section Flavi.</title>
        <authorList>
            <consortium name="DOE Joint Genome Institute"/>
            <person name="Kjaerbolling I."/>
            <person name="Vesth T."/>
            <person name="Frisvad J.C."/>
            <person name="Nybo J.L."/>
            <person name="Theobald S."/>
            <person name="Kildgaard S."/>
            <person name="Isbrandt T."/>
            <person name="Kuo A."/>
            <person name="Sato A."/>
            <person name="Lyhne E.K."/>
            <person name="Kogle M.E."/>
            <person name="Wiebenga A."/>
            <person name="Kun R.S."/>
            <person name="Lubbers R.J."/>
            <person name="Makela M.R."/>
            <person name="Barry K."/>
            <person name="Chovatia M."/>
            <person name="Clum A."/>
            <person name="Daum C."/>
            <person name="Haridas S."/>
            <person name="He G."/>
            <person name="LaButti K."/>
            <person name="Lipzen A."/>
            <person name="Mondo S."/>
            <person name="Riley R."/>
            <person name="Salamov A."/>
            <person name="Simmons B.A."/>
            <person name="Magnuson J.K."/>
            <person name="Henrissat B."/>
            <person name="Mortensen U.H."/>
            <person name="Larsen T.O."/>
            <person name="Devries R.P."/>
            <person name="Grigoriev I.V."/>
            <person name="Machida M."/>
            <person name="Baker S.E."/>
            <person name="Andersen M.R."/>
        </authorList>
    </citation>
    <scope>NUCLEOTIDE SEQUENCE [LARGE SCALE GENOMIC DNA]</scope>
    <source>
        <strain evidence="2 3">CBS 151.66</strain>
    </source>
</reference>
<dbReference type="AlphaFoldDB" id="A0A5N5XDV2"/>
<accession>A0A5N5XDV2</accession>
<evidence type="ECO:0000256" key="1">
    <source>
        <dbReference type="SAM" id="Phobius"/>
    </source>
</evidence>
<gene>
    <name evidence="2" type="ORF">BDV29DRAFT_165461</name>
</gene>
<protein>
    <submittedName>
        <fullName evidence="2">Uncharacterized protein</fullName>
    </submittedName>
</protein>
<evidence type="ECO:0000313" key="3">
    <source>
        <dbReference type="Proteomes" id="UP000326565"/>
    </source>
</evidence>
<proteinExistence type="predicted"/>
<feature type="transmembrane region" description="Helical" evidence="1">
    <location>
        <begin position="35"/>
        <end position="56"/>
    </location>
</feature>
<organism evidence="2 3">
    <name type="scientific">Aspergillus leporis</name>
    <dbReference type="NCBI Taxonomy" id="41062"/>
    <lineage>
        <taxon>Eukaryota</taxon>
        <taxon>Fungi</taxon>
        <taxon>Dikarya</taxon>
        <taxon>Ascomycota</taxon>
        <taxon>Pezizomycotina</taxon>
        <taxon>Eurotiomycetes</taxon>
        <taxon>Eurotiomycetidae</taxon>
        <taxon>Eurotiales</taxon>
        <taxon>Aspergillaceae</taxon>
        <taxon>Aspergillus</taxon>
        <taxon>Aspergillus subgen. Circumdati</taxon>
    </lineage>
</organism>
<dbReference type="EMBL" id="ML732154">
    <property type="protein sequence ID" value="KAB8078871.1"/>
    <property type="molecule type" value="Genomic_DNA"/>
</dbReference>
<sequence>MFQACWTFCVLVRLVVGVSFLIPLHVVGKRNLDRLSFLVMCCFCGTSMFTVDFLFFPCLCLRLPYFCWPLISFTCYNYTPVFCPLLDLPCIGEYHSQCAK</sequence>
<feature type="transmembrane region" description="Helical" evidence="1">
    <location>
        <begin position="6"/>
        <end position="28"/>
    </location>
</feature>
<evidence type="ECO:0000313" key="2">
    <source>
        <dbReference type="EMBL" id="KAB8078871.1"/>
    </source>
</evidence>
<dbReference type="OrthoDB" id="2162994at2759"/>